<keyword evidence="1 4" id="KW-0540">Nuclease</keyword>
<name>B0FDN8_9ABAC</name>
<dbReference type="GO" id="GO:0004518">
    <property type="term" value="F:nuclease activity"/>
    <property type="evidence" value="ECO:0007669"/>
    <property type="project" value="UniProtKB-UniRule"/>
</dbReference>
<dbReference type="Proteomes" id="UP000203316">
    <property type="component" value="Segment"/>
</dbReference>
<sequence>MNMVWSDRVILLVVTAITMLAIDAAALSVGNVKYSIDRATKTIDVYSVNNASSVFKIVEPGGRAPPDERFDAMHHFPGVITNTVLIGAQDVHTNLNVLLANEKLLQITPTRVYVNYHTHKQRMVYGQLRAFVLDDFELANQVYIGAPILSADGDLVSVVTCRFDDYRDGVVVFPVSGVRSPGLTSGQIQFDDKVTVNELDATMSVYGRMQLPYNVDSTHELNVKRFAISINNNRRMYRDWPRTVVVFHNRRDVTISLVEGEFEMFKMRLDGPLLRSQL</sequence>
<dbReference type="GO" id="GO:0061507">
    <property type="term" value="F:2',3'-cyclic GMP-AMP binding"/>
    <property type="evidence" value="ECO:0007669"/>
    <property type="project" value="UniProtKB-UniRule"/>
</dbReference>
<dbReference type="OrthoDB" id="7755at10239"/>
<evidence type="ECO:0000313" key="5">
    <source>
        <dbReference type="EMBL" id="ABY65746.1"/>
    </source>
</evidence>
<organism evidence="5 6">
    <name type="scientific">Orgyia leucostigma nucleopolyhedrovirus</name>
    <dbReference type="NCBI Taxonomy" id="490711"/>
    <lineage>
        <taxon>Viruses</taxon>
        <taxon>Viruses incertae sedis</taxon>
        <taxon>Naldaviricetes</taxon>
        <taxon>Lefavirales</taxon>
        <taxon>Baculoviridae</taxon>
        <taxon>Alphabaculovirus</taxon>
        <taxon>Alphabaculovirus orleucostigmae</taxon>
    </lineage>
</organism>
<dbReference type="RefSeq" id="YP_001650930.1">
    <property type="nucleotide sequence ID" value="NC_010276.1"/>
</dbReference>
<evidence type="ECO:0000256" key="3">
    <source>
        <dbReference type="ARBA" id="ARBA00023932"/>
    </source>
</evidence>
<dbReference type="HAMAP" id="MF_04143">
    <property type="entry name" value="Poxins"/>
    <property type="match status" value="1"/>
</dbReference>
<evidence type="ECO:0000256" key="4">
    <source>
        <dbReference type="HAMAP-Rule" id="MF_04143"/>
    </source>
</evidence>
<feature type="site" description="Substrate binding" evidence="4">
    <location>
        <position position="268"/>
    </location>
</feature>
<feature type="active site" description="Proton acceptor; shared with catalytic histidine of dimeric partner" evidence="4">
    <location>
        <position position="224"/>
    </location>
</feature>
<proteinExistence type="inferred from homology"/>
<evidence type="ECO:0000313" key="6">
    <source>
        <dbReference type="Proteomes" id="UP000203316"/>
    </source>
</evidence>
<comment type="function">
    <text evidence="4">Nuclease that cleaves host 2',3'-cGAMP.</text>
</comment>
<feature type="active site" description="Proton donor" evidence="4">
    <location>
        <position position="74"/>
    </location>
</feature>
<keyword evidence="2 4" id="KW-0378">Hydrolase</keyword>
<feature type="site" description="Substrate binding" evidence="4">
    <location>
        <position position="122"/>
    </location>
</feature>
<comment type="caution">
    <text evidence="4">Lacks conserved residue(s) required for the propagation of feature annotation.</text>
</comment>
<evidence type="ECO:0000256" key="1">
    <source>
        <dbReference type="ARBA" id="ARBA00022722"/>
    </source>
</evidence>
<comment type="domain">
    <text evidence="4">The substrate binding site is formed by the N-terminus of a monomer and the C-terminus of the opposite monomer.</text>
</comment>
<dbReference type="Pfam" id="PF04766">
    <property type="entry name" value="Baculo_p26"/>
    <property type="match status" value="1"/>
</dbReference>
<dbReference type="InterPro" id="IPR006853">
    <property type="entry name" value="Poxin_vir"/>
</dbReference>
<dbReference type="GO" id="GO:0016787">
    <property type="term" value="F:hydrolase activity"/>
    <property type="evidence" value="ECO:0007669"/>
    <property type="project" value="UniProtKB-KW"/>
</dbReference>
<gene>
    <name evidence="5" type="primary">p26-a</name>
</gene>
<accession>B0FDN8</accession>
<evidence type="ECO:0000256" key="2">
    <source>
        <dbReference type="ARBA" id="ARBA00022801"/>
    </source>
</evidence>
<reference evidence="5 6" key="1">
    <citation type="submission" date="2007-11" db="EMBL/GenBank/DDBJ databases">
        <title>Sequence and organization of Orgyia leucostigma nucleopolyhedrovirus genome.</title>
        <authorList>
            <person name="Eveleigh R.J.M."/>
            <person name="Lapointe R."/>
            <person name="Graham R.I."/>
            <person name="Lauzon H.A.M."/>
            <person name="Pavlik L."/>
            <person name="Arif B.M."/>
            <person name="Lucarotti C.J."/>
        </authorList>
    </citation>
    <scope>NUCLEOTIDE SEQUENCE [LARGE SCALE GENOMIC DNA]</scope>
    <source>
        <strain evidence="5">CFS-77</strain>
    </source>
</reference>
<comment type="catalytic activity">
    <reaction evidence="3">
        <text>2',3'-cGAMP + H2O = Gp(2'-5')Ap(3') + H(+)</text>
        <dbReference type="Rhea" id="RHEA:59472"/>
        <dbReference type="ChEBI" id="CHEBI:15377"/>
        <dbReference type="ChEBI" id="CHEBI:15378"/>
        <dbReference type="ChEBI" id="CHEBI:143093"/>
        <dbReference type="ChEBI" id="CHEBI:143098"/>
    </reaction>
    <physiologicalReaction direction="left-to-right" evidence="3">
        <dbReference type="Rhea" id="RHEA:59473"/>
    </physiologicalReaction>
</comment>
<keyword evidence="6" id="KW-1185">Reference proteome</keyword>
<protein>
    <submittedName>
        <fullName evidence="5">p26-a</fullName>
    </submittedName>
</protein>
<comment type="subunit">
    <text evidence="4">Homodimer.</text>
</comment>
<dbReference type="GeneID" id="5850425"/>
<dbReference type="KEGG" id="vg:5850425"/>
<dbReference type="EMBL" id="EU309041">
    <property type="protein sequence ID" value="ABY65746.1"/>
    <property type="molecule type" value="Genomic_DNA"/>
</dbReference>